<evidence type="ECO:0000256" key="1">
    <source>
        <dbReference type="SAM" id="MobiDB-lite"/>
    </source>
</evidence>
<dbReference type="Proteomes" id="UP000293781">
    <property type="component" value="Unassembled WGS sequence"/>
</dbReference>
<proteinExistence type="predicted"/>
<evidence type="ECO:0000313" key="2">
    <source>
        <dbReference type="EMBL" id="RZT79625.1"/>
    </source>
</evidence>
<dbReference type="EMBL" id="SHKK01000001">
    <property type="protein sequence ID" value="RZT79625.1"/>
    <property type="molecule type" value="Genomic_DNA"/>
</dbReference>
<feature type="region of interest" description="Disordered" evidence="1">
    <location>
        <begin position="22"/>
        <end position="42"/>
    </location>
</feature>
<keyword evidence="3" id="KW-1185">Reference proteome</keyword>
<gene>
    <name evidence="2" type="ORF">EV382_2844</name>
</gene>
<accession>A0A4Q7UEH9</accession>
<protein>
    <submittedName>
        <fullName evidence="2">Uncharacterized protein</fullName>
    </submittedName>
</protein>
<dbReference type="AlphaFoldDB" id="A0A4Q7UEH9"/>
<name>A0A4Q7UEH9_9ACTN</name>
<reference evidence="2 3" key="1">
    <citation type="submission" date="2019-02" db="EMBL/GenBank/DDBJ databases">
        <title>Sequencing the genomes of 1000 actinobacteria strains.</title>
        <authorList>
            <person name="Klenk H.-P."/>
        </authorList>
    </citation>
    <scope>NUCLEOTIDE SEQUENCE [LARGE SCALE GENOMIC DNA]</scope>
    <source>
        <strain evidence="2 3">DSM 45888</strain>
    </source>
</reference>
<sequence length="42" mass="4857">MSGRISHRLEWTFAEPRVRGVRSGRKDHRMTSRTMRAVGVTS</sequence>
<comment type="caution">
    <text evidence="2">The sequence shown here is derived from an EMBL/GenBank/DDBJ whole genome shotgun (WGS) entry which is preliminary data.</text>
</comment>
<evidence type="ECO:0000313" key="3">
    <source>
        <dbReference type="Proteomes" id="UP000293781"/>
    </source>
</evidence>
<organism evidence="2 3">
    <name type="scientific">Micromonospora violae</name>
    <dbReference type="NCBI Taxonomy" id="1278207"/>
    <lineage>
        <taxon>Bacteria</taxon>
        <taxon>Bacillati</taxon>
        <taxon>Actinomycetota</taxon>
        <taxon>Actinomycetes</taxon>
        <taxon>Micromonosporales</taxon>
        <taxon>Micromonosporaceae</taxon>
        <taxon>Micromonospora</taxon>
    </lineage>
</organism>